<dbReference type="EMBL" id="GG704915">
    <property type="protein sequence ID" value="EAS28294.3"/>
    <property type="molecule type" value="Genomic_DNA"/>
</dbReference>
<dbReference type="STRING" id="246410.J3K2H9"/>
<evidence type="ECO:0000256" key="1">
    <source>
        <dbReference type="SAM" id="MobiDB-lite"/>
    </source>
</evidence>
<keyword evidence="2" id="KW-0812">Transmembrane</keyword>
<dbReference type="PANTHER" id="PTHR42024">
    <property type="entry name" value="AMINO ACID PERMEASE_ SLC12A DOMAIN-CONTAINING PROTEIN"/>
    <property type="match status" value="1"/>
</dbReference>
<feature type="transmembrane region" description="Helical" evidence="2">
    <location>
        <begin position="213"/>
        <end position="231"/>
    </location>
</feature>
<organism evidence="3 4">
    <name type="scientific">Coccidioides immitis (strain RS)</name>
    <name type="common">Valley fever fungus</name>
    <dbReference type="NCBI Taxonomy" id="246410"/>
    <lineage>
        <taxon>Eukaryota</taxon>
        <taxon>Fungi</taxon>
        <taxon>Dikarya</taxon>
        <taxon>Ascomycota</taxon>
        <taxon>Pezizomycotina</taxon>
        <taxon>Eurotiomycetes</taxon>
        <taxon>Eurotiomycetidae</taxon>
        <taxon>Onygenales</taxon>
        <taxon>Onygenaceae</taxon>
        <taxon>Coccidioides</taxon>
    </lineage>
</organism>
<protein>
    <submittedName>
        <fullName evidence="3">Uncharacterized protein</fullName>
    </submittedName>
</protein>
<name>J3K2H9_COCIM</name>
<keyword evidence="2" id="KW-0472">Membrane</keyword>
<proteinExistence type="predicted"/>
<accession>J3K2H9</accession>
<feature type="compositionally biased region" description="Gly residues" evidence="1">
    <location>
        <begin position="319"/>
        <end position="331"/>
    </location>
</feature>
<dbReference type="Proteomes" id="UP000001261">
    <property type="component" value="Unassembled WGS sequence"/>
</dbReference>
<dbReference type="GeneID" id="4558859"/>
<dbReference type="KEGG" id="cim:CIMG_09498"/>
<dbReference type="OMA" id="LYFGMWY"/>
<keyword evidence="2" id="KW-1133">Transmembrane helix</keyword>
<feature type="transmembrane region" description="Helical" evidence="2">
    <location>
        <begin position="127"/>
        <end position="148"/>
    </location>
</feature>
<dbReference type="AlphaFoldDB" id="J3K2H9"/>
<feature type="transmembrane region" description="Helical" evidence="2">
    <location>
        <begin position="54"/>
        <end position="73"/>
    </location>
</feature>
<dbReference type="PANTHER" id="PTHR42024:SF1">
    <property type="entry name" value="AMINO ACID PERMEASE_ SLC12A DOMAIN-CONTAINING PROTEIN"/>
    <property type="match status" value="1"/>
</dbReference>
<sequence length="358" mass="40138">MVPPVPVPPQLPYSLRDRKKSITFFWTLFVVDTLAQPLILYFTLWYCTDLSHNLVFTISTAALGGVSVAEYFYRFWTLFKKDSVVRPLNARRSWLDFFQINFTVVWLILAVELIVGTVQEEPYIRLLAMPLPTVMYYFGAVHLTLDFLRARGYQAPFRISSTPKGYVMPTALYVLIEDIVAVDGAGGQKYRRALRDRYLASPYFRQMLFEMNCFWGGGSIIWATITTILIFTTPRDVAYTLGWSLPFVWAGLWTIITIPWVQTDLRREKAAWAMGNVQGEPFTDDITAPTPITRFISVSGRLQSMIPFHKPGTRHVDLEGGGGGGGGGNGGSEDTVPPTADAANSGVLAPDQEVKPEE</sequence>
<dbReference type="VEuPathDB" id="FungiDB:CIMG_09498"/>
<dbReference type="RefSeq" id="XP_001239877.2">
    <property type="nucleotide sequence ID" value="XM_001239876.2"/>
</dbReference>
<dbReference type="InParanoid" id="J3K2H9"/>
<dbReference type="OrthoDB" id="4838853at2759"/>
<evidence type="ECO:0000313" key="4">
    <source>
        <dbReference type="Proteomes" id="UP000001261"/>
    </source>
</evidence>
<gene>
    <name evidence="3" type="ORF">CIMG_09498</name>
</gene>
<keyword evidence="4" id="KW-1185">Reference proteome</keyword>
<feature type="region of interest" description="Disordered" evidence="1">
    <location>
        <begin position="313"/>
        <end position="358"/>
    </location>
</feature>
<reference evidence="4" key="1">
    <citation type="journal article" date="2009" name="Genome Res.">
        <title>Comparative genomic analyses of the human fungal pathogens Coccidioides and their relatives.</title>
        <authorList>
            <person name="Sharpton T.J."/>
            <person name="Stajich J.E."/>
            <person name="Rounsley S.D."/>
            <person name="Gardner M.J."/>
            <person name="Wortman J.R."/>
            <person name="Jordar V.S."/>
            <person name="Maiti R."/>
            <person name="Kodira C.D."/>
            <person name="Neafsey D.E."/>
            <person name="Zeng Q."/>
            <person name="Hung C.-Y."/>
            <person name="McMahan C."/>
            <person name="Muszewska A."/>
            <person name="Grynberg M."/>
            <person name="Mandel M.A."/>
            <person name="Kellner E.M."/>
            <person name="Barker B.M."/>
            <person name="Galgiani J.N."/>
            <person name="Orbach M.J."/>
            <person name="Kirkland T.N."/>
            <person name="Cole G.T."/>
            <person name="Henn M.R."/>
            <person name="Birren B.W."/>
            <person name="Taylor J.W."/>
        </authorList>
    </citation>
    <scope>NUCLEOTIDE SEQUENCE [LARGE SCALE GENOMIC DNA]</scope>
    <source>
        <strain evidence="4">RS</strain>
    </source>
</reference>
<feature type="transmembrane region" description="Helical" evidence="2">
    <location>
        <begin position="21"/>
        <end position="42"/>
    </location>
</feature>
<reference evidence="4" key="2">
    <citation type="journal article" date="2010" name="Genome Res.">
        <title>Population genomic sequencing of Coccidioides fungi reveals recent hybridization and transposon control.</title>
        <authorList>
            <person name="Neafsey D.E."/>
            <person name="Barker B.M."/>
            <person name="Sharpton T.J."/>
            <person name="Stajich J.E."/>
            <person name="Park D.J."/>
            <person name="Whiston E."/>
            <person name="Hung C.-Y."/>
            <person name="McMahan C."/>
            <person name="White J."/>
            <person name="Sykes S."/>
            <person name="Heiman D."/>
            <person name="Young S."/>
            <person name="Zeng Q."/>
            <person name="Abouelleil A."/>
            <person name="Aftuck L."/>
            <person name="Bessette D."/>
            <person name="Brown A."/>
            <person name="FitzGerald M."/>
            <person name="Lui A."/>
            <person name="Macdonald J.P."/>
            <person name="Priest M."/>
            <person name="Orbach M.J."/>
            <person name="Galgiani J.N."/>
            <person name="Kirkland T.N."/>
            <person name="Cole G.T."/>
            <person name="Birren B.W."/>
            <person name="Henn M.R."/>
            <person name="Taylor J.W."/>
            <person name="Rounsley S.D."/>
        </authorList>
    </citation>
    <scope>GENOME REANNOTATION</scope>
    <source>
        <strain evidence="4">RS</strain>
    </source>
</reference>
<evidence type="ECO:0000256" key="2">
    <source>
        <dbReference type="SAM" id="Phobius"/>
    </source>
</evidence>
<feature type="transmembrane region" description="Helical" evidence="2">
    <location>
        <begin position="237"/>
        <end position="261"/>
    </location>
</feature>
<feature type="transmembrane region" description="Helical" evidence="2">
    <location>
        <begin position="94"/>
        <end position="115"/>
    </location>
</feature>
<evidence type="ECO:0000313" key="3">
    <source>
        <dbReference type="EMBL" id="EAS28294.3"/>
    </source>
</evidence>